<dbReference type="Proteomes" id="UP000001542">
    <property type="component" value="Unassembled WGS sequence"/>
</dbReference>
<evidence type="ECO:0000313" key="4">
    <source>
        <dbReference type="Proteomes" id="UP000001542"/>
    </source>
</evidence>
<dbReference type="PROSITE" id="PS50297">
    <property type="entry name" value="ANK_REP_REGION"/>
    <property type="match status" value="5"/>
</dbReference>
<evidence type="ECO:0000313" key="3">
    <source>
        <dbReference type="EMBL" id="EAY03105.1"/>
    </source>
</evidence>
<feature type="repeat" description="ANK" evidence="1">
    <location>
        <begin position="315"/>
        <end position="347"/>
    </location>
</feature>
<proteinExistence type="predicted"/>
<dbReference type="VEuPathDB" id="TrichDB:TVAGG3_0769140"/>
<dbReference type="EMBL" id="DS113515">
    <property type="protein sequence ID" value="EAY03105.1"/>
    <property type="molecule type" value="Genomic_DNA"/>
</dbReference>
<dbReference type="Pfam" id="PF11929">
    <property type="entry name" value="DUF3447"/>
    <property type="match status" value="1"/>
</dbReference>
<evidence type="ECO:0000256" key="1">
    <source>
        <dbReference type="PROSITE-ProRule" id="PRU00023"/>
    </source>
</evidence>
<dbReference type="PANTHER" id="PTHR24182:SF13">
    <property type="entry name" value="LD18443P"/>
    <property type="match status" value="1"/>
</dbReference>
<feature type="repeat" description="ANK" evidence="1">
    <location>
        <begin position="447"/>
        <end position="479"/>
    </location>
</feature>
<dbReference type="InParanoid" id="A2EW69"/>
<dbReference type="Gene3D" id="1.25.40.20">
    <property type="entry name" value="Ankyrin repeat-containing domain"/>
    <property type="match status" value="1"/>
</dbReference>
<dbReference type="AlphaFoldDB" id="A2EW69"/>
<reference evidence="3" key="1">
    <citation type="submission" date="2006-10" db="EMBL/GenBank/DDBJ databases">
        <authorList>
            <person name="Amadeo P."/>
            <person name="Zhao Q."/>
            <person name="Wortman J."/>
            <person name="Fraser-Liggett C."/>
            <person name="Carlton J."/>
        </authorList>
    </citation>
    <scope>NUCLEOTIDE SEQUENCE</scope>
    <source>
        <strain evidence="3">G3</strain>
    </source>
</reference>
<reference evidence="3" key="2">
    <citation type="journal article" date="2007" name="Science">
        <title>Draft genome sequence of the sexually transmitted pathogen Trichomonas vaginalis.</title>
        <authorList>
            <person name="Carlton J.M."/>
            <person name="Hirt R.P."/>
            <person name="Silva J.C."/>
            <person name="Delcher A.L."/>
            <person name="Schatz M."/>
            <person name="Zhao Q."/>
            <person name="Wortman J.R."/>
            <person name="Bidwell S.L."/>
            <person name="Alsmark U.C.M."/>
            <person name="Besteiro S."/>
            <person name="Sicheritz-Ponten T."/>
            <person name="Noel C.J."/>
            <person name="Dacks J.B."/>
            <person name="Foster P.G."/>
            <person name="Simillion C."/>
            <person name="Van de Peer Y."/>
            <person name="Miranda-Saavedra D."/>
            <person name="Barton G.J."/>
            <person name="Westrop G.D."/>
            <person name="Mueller S."/>
            <person name="Dessi D."/>
            <person name="Fiori P.L."/>
            <person name="Ren Q."/>
            <person name="Paulsen I."/>
            <person name="Zhang H."/>
            <person name="Bastida-Corcuera F.D."/>
            <person name="Simoes-Barbosa A."/>
            <person name="Brown M.T."/>
            <person name="Hayes R.D."/>
            <person name="Mukherjee M."/>
            <person name="Okumura C.Y."/>
            <person name="Schneider R."/>
            <person name="Smith A.J."/>
            <person name="Vanacova S."/>
            <person name="Villalvazo M."/>
            <person name="Haas B.J."/>
            <person name="Pertea M."/>
            <person name="Feldblyum T.V."/>
            <person name="Utterback T.R."/>
            <person name="Shu C.L."/>
            <person name="Osoegawa K."/>
            <person name="de Jong P.J."/>
            <person name="Hrdy I."/>
            <person name="Horvathova L."/>
            <person name="Zubacova Z."/>
            <person name="Dolezal P."/>
            <person name="Malik S.B."/>
            <person name="Logsdon J.M. Jr."/>
            <person name="Henze K."/>
            <person name="Gupta A."/>
            <person name="Wang C.C."/>
            <person name="Dunne R.L."/>
            <person name="Upcroft J.A."/>
            <person name="Upcroft P."/>
            <person name="White O."/>
            <person name="Salzberg S.L."/>
            <person name="Tang P."/>
            <person name="Chiu C.-H."/>
            <person name="Lee Y.-S."/>
            <person name="Embley T.M."/>
            <person name="Coombs G.H."/>
            <person name="Mottram J.C."/>
            <person name="Tachezy J."/>
            <person name="Fraser-Liggett C.M."/>
            <person name="Johnson P.J."/>
        </authorList>
    </citation>
    <scope>NUCLEOTIDE SEQUENCE [LARGE SCALE GENOMIC DNA]</scope>
    <source>
        <strain evidence="3">G3</strain>
    </source>
</reference>
<dbReference type="Pfam" id="PF12796">
    <property type="entry name" value="Ank_2"/>
    <property type="match status" value="2"/>
</dbReference>
<dbReference type="KEGG" id="tva:4760946"/>
<accession>A2EW69</accession>
<dbReference type="InterPro" id="IPR020683">
    <property type="entry name" value="DUF3447"/>
</dbReference>
<dbReference type="PANTHER" id="PTHR24182">
    <property type="entry name" value="ANKYRIN REPEAT AND SOCS BOX CONTAINING 4"/>
    <property type="match status" value="1"/>
</dbReference>
<dbReference type="PRINTS" id="PR01415">
    <property type="entry name" value="ANKYRIN"/>
</dbReference>
<dbReference type="RefSeq" id="XP_001315328.1">
    <property type="nucleotide sequence ID" value="XM_001315293.1"/>
</dbReference>
<sequence>MISGHTVSPTYYNELMGTYKDYCDAFDSLYKLKTKDEKELTVIYQDIKILIDSYKYPPNTILMDISRISKFNNRYMKSYLYIVKQIFEEYQPKEIKHINPVFDYILYKEYGIVLEESNRSKFEECESKNYSSDIHKENTIYRAIMDDDKVLLIFIIEKSEFDENQKLQSPFYPPSRTPYSYLDLCCYYGSVGCFKLFITKFHSKITKDCLYLSFLGGNQEIMSECLKVEKPDEKCMIYAIISHNIDFVSFLMNEYKININLGCCCVQNNLRAFLVHLDQTNDIDSCFAFSPYFILPSLVEYFILHGADVNAKDKQNKTLLHKVACINSKETAEILISHGANVNAKDEDNKTPLHKAALNNSKETTEILISHGADINAKAKYNETPLHTAAYYNIKETAEILISHGADINAKAKYNETPLHKAAYNNHKEIVEILILHGADINARDEIGQTPLRKAANNGSKETVEILISHGAEVNTKDKSKTTHFMEQHITTTKK</sequence>
<dbReference type="SMART" id="SM00248">
    <property type="entry name" value="ANK"/>
    <property type="match status" value="7"/>
</dbReference>
<dbReference type="InterPro" id="IPR002110">
    <property type="entry name" value="Ankyrin_rpt"/>
</dbReference>
<name>A2EW69_TRIV3</name>
<dbReference type="InterPro" id="IPR036770">
    <property type="entry name" value="Ankyrin_rpt-contain_sf"/>
</dbReference>
<feature type="repeat" description="ANK" evidence="1">
    <location>
        <begin position="348"/>
        <end position="380"/>
    </location>
</feature>
<organism evidence="3 4">
    <name type="scientific">Trichomonas vaginalis (strain ATCC PRA-98 / G3)</name>
    <dbReference type="NCBI Taxonomy" id="412133"/>
    <lineage>
        <taxon>Eukaryota</taxon>
        <taxon>Metamonada</taxon>
        <taxon>Parabasalia</taxon>
        <taxon>Trichomonadida</taxon>
        <taxon>Trichomonadidae</taxon>
        <taxon>Trichomonas</taxon>
    </lineage>
</organism>
<feature type="repeat" description="ANK" evidence="1">
    <location>
        <begin position="381"/>
        <end position="413"/>
    </location>
</feature>
<keyword evidence="1" id="KW-0040">ANK repeat</keyword>
<protein>
    <recommendedName>
        <fullName evidence="2">DUF3447 domain-containing protein</fullName>
    </recommendedName>
</protein>
<keyword evidence="4" id="KW-1185">Reference proteome</keyword>
<dbReference type="VEuPathDB" id="TrichDB:TVAG_150410"/>
<gene>
    <name evidence="3" type="ORF">TVAG_415390</name>
</gene>
<dbReference type="SUPFAM" id="SSF48403">
    <property type="entry name" value="Ankyrin repeat"/>
    <property type="match status" value="2"/>
</dbReference>
<dbReference type="eggNOG" id="KOG0504">
    <property type="taxonomic scope" value="Eukaryota"/>
</dbReference>
<feature type="repeat" description="ANK" evidence="1">
    <location>
        <begin position="414"/>
        <end position="446"/>
    </location>
</feature>
<dbReference type="PROSITE" id="PS50088">
    <property type="entry name" value="ANK_REPEAT"/>
    <property type="match status" value="5"/>
</dbReference>
<evidence type="ECO:0000259" key="2">
    <source>
        <dbReference type="Pfam" id="PF11929"/>
    </source>
</evidence>
<feature type="domain" description="DUF3447" evidence="2">
    <location>
        <begin position="201"/>
        <end position="275"/>
    </location>
</feature>
<dbReference type="STRING" id="5722.A2EW69"/>